<evidence type="ECO:0000256" key="4">
    <source>
        <dbReference type="ARBA" id="ARBA00022734"/>
    </source>
</evidence>
<dbReference type="GO" id="GO:0030246">
    <property type="term" value="F:carbohydrate binding"/>
    <property type="evidence" value="ECO:0007669"/>
    <property type="project" value="UniProtKB-KW"/>
</dbReference>
<dbReference type="PROSITE" id="PS50011">
    <property type="entry name" value="PROTEIN_KINASE_DOM"/>
    <property type="match status" value="1"/>
</dbReference>
<sequence length="589" mass="66327">MFGTPGPPAANYNYLNLGDDGRLYLTSSGGNEKDISDYRPNKDTSNVMKYRATLDGDNIFRLYAHNLQDKSTNMVFEIPYIRDNCQTKGICGVNSYCKLVYGNAKCNCMPGFEIMSRDSSKVTECRRIKTIPSCVNMTNAATGVFHMEELYNIAGMENLAYGELSPVSREECSNACLNDCNCYAASFIDQKCLKLKLPLTSGIKDDNHPSITFMKLVGAEPVPAELQKRREVCIVAIILSVAATISIWIVVIAAFIGAYWFLFRKFREEWRKWELALTEEIAPRYFSYEELRKASNEFNQQLGKGGHGTVFRADLLIGDSTVPVAVKRLHGAEMEGEREFQAEMRLIGRAYHANIVRLLGFCHDGPSRLIVYELMSRCSLAKHIFDNRGRRPSWERRVAILLAAARGIHYLHCECETKIIHRDIKPENILIAEDWTAKIADFGLAKLLNRNQTREATRTLAAGTEGYVAPECEWEVDGRSGEARVSEKADVYSYGIVVLETICSKRNREVKEMRKLSLCEMVRESYAANELWKLVEGDEVAAPELEKLVKIGLLCVQEDPDARPVMEDVVMMLEGDIDVPTPPSVPLSL</sequence>
<dbReference type="PROSITE" id="PS00108">
    <property type="entry name" value="PROTEIN_KINASE_ST"/>
    <property type="match status" value="1"/>
</dbReference>
<keyword evidence="9" id="KW-0812">Transmembrane</keyword>
<dbReference type="PROSITE" id="PS50948">
    <property type="entry name" value="PAN"/>
    <property type="match status" value="1"/>
</dbReference>
<dbReference type="Gene3D" id="3.30.200.20">
    <property type="entry name" value="Phosphorylase Kinase, domain 1"/>
    <property type="match status" value="1"/>
</dbReference>
<dbReference type="SMART" id="SM00220">
    <property type="entry name" value="S_TKc"/>
    <property type="match status" value="1"/>
</dbReference>
<keyword evidence="9" id="KW-0472">Membrane</keyword>
<dbReference type="PANTHER" id="PTHR47976:SF7">
    <property type="entry name" value="RECEPTOR-LIKE SERINE_THREONINE-PROTEIN KINASE"/>
    <property type="match status" value="1"/>
</dbReference>
<dbReference type="GO" id="GO:0005524">
    <property type="term" value="F:ATP binding"/>
    <property type="evidence" value="ECO:0007669"/>
    <property type="project" value="UniProtKB-UniRule"/>
</dbReference>
<keyword evidence="1" id="KW-0723">Serine/threonine-protein kinase</keyword>
<evidence type="ECO:0000256" key="3">
    <source>
        <dbReference type="ARBA" id="ARBA00022729"/>
    </source>
</evidence>
<protein>
    <recommendedName>
        <fullName evidence="14">Protein kinase domain-containing protein</fullName>
    </recommendedName>
</protein>
<dbReference type="Proteomes" id="UP000829196">
    <property type="component" value="Unassembled WGS sequence"/>
</dbReference>
<dbReference type="Gene3D" id="1.10.510.10">
    <property type="entry name" value="Transferase(Phosphotransferase) domain 1"/>
    <property type="match status" value="1"/>
</dbReference>
<dbReference type="AlphaFoldDB" id="A0A8T3C9I6"/>
<feature type="binding site" evidence="8">
    <location>
        <position position="327"/>
    </location>
    <ligand>
        <name>ATP</name>
        <dbReference type="ChEBI" id="CHEBI:30616"/>
    </ligand>
</feature>
<dbReference type="CDD" id="cd00054">
    <property type="entry name" value="EGF_CA"/>
    <property type="match status" value="1"/>
</dbReference>
<dbReference type="InterPro" id="IPR000719">
    <property type="entry name" value="Prot_kinase_dom"/>
</dbReference>
<keyword evidence="5 8" id="KW-0547">Nucleotide-binding</keyword>
<dbReference type="Pfam" id="PF07714">
    <property type="entry name" value="PK_Tyr_Ser-Thr"/>
    <property type="match status" value="1"/>
</dbReference>
<proteinExistence type="predicted"/>
<feature type="domain" description="Protein kinase" evidence="10">
    <location>
        <begin position="296"/>
        <end position="577"/>
    </location>
</feature>
<reference evidence="12" key="1">
    <citation type="journal article" date="2022" name="Front. Genet.">
        <title>Chromosome-Scale Assembly of the Dendrobium nobile Genome Provides Insights Into the Molecular Mechanism of the Biosynthesis of the Medicinal Active Ingredient of Dendrobium.</title>
        <authorList>
            <person name="Xu Q."/>
            <person name="Niu S.-C."/>
            <person name="Li K.-L."/>
            <person name="Zheng P.-J."/>
            <person name="Zhang X.-J."/>
            <person name="Jia Y."/>
            <person name="Liu Y."/>
            <person name="Niu Y.-X."/>
            <person name="Yu L.-H."/>
            <person name="Chen D.-F."/>
            <person name="Zhang G.-Q."/>
        </authorList>
    </citation>
    <scope>NUCLEOTIDE SEQUENCE</scope>
    <source>
        <tissue evidence="12">Leaf</tissue>
    </source>
</reference>
<dbReference type="GO" id="GO:0004674">
    <property type="term" value="F:protein serine/threonine kinase activity"/>
    <property type="evidence" value="ECO:0007669"/>
    <property type="project" value="UniProtKB-KW"/>
</dbReference>
<dbReference type="PANTHER" id="PTHR47976">
    <property type="entry name" value="G-TYPE LECTIN S-RECEPTOR-LIKE SERINE/THREONINE-PROTEIN KINASE SD2-5"/>
    <property type="match status" value="1"/>
</dbReference>
<evidence type="ECO:0008006" key="14">
    <source>
        <dbReference type="Google" id="ProtNLM"/>
    </source>
</evidence>
<dbReference type="PROSITE" id="PS00107">
    <property type="entry name" value="PROTEIN_KINASE_ATP"/>
    <property type="match status" value="1"/>
</dbReference>
<evidence type="ECO:0000256" key="5">
    <source>
        <dbReference type="ARBA" id="ARBA00022741"/>
    </source>
</evidence>
<keyword evidence="7 8" id="KW-0067">ATP-binding</keyword>
<evidence type="ECO:0000259" key="11">
    <source>
        <dbReference type="PROSITE" id="PS50948"/>
    </source>
</evidence>
<evidence type="ECO:0000256" key="7">
    <source>
        <dbReference type="ARBA" id="ARBA00022840"/>
    </source>
</evidence>
<keyword evidence="3" id="KW-0732">Signal</keyword>
<dbReference type="SMR" id="A0A8T3C9I6"/>
<dbReference type="SUPFAM" id="SSF56112">
    <property type="entry name" value="Protein kinase-like (PK-like)"/>
    <property type="match status" value="1"/>
</dbReference>
<feature type="domain" description="Apple" evidence="11">
    <location>
        <begin position="134"/>
        <end position="218"/>
    </location>
</feature>
<evidence type="ECO:0000256" key="2">
    <source>
        <dbReference type="ARBA" id="ARBA00022679"/>
    </source>
</evidence>
<keyword evidence="4" id="KW-0430">Lectin</keyword>
<evidence type="ECO:0000313" key="12">
    <source>
        <dbReference type="EMBL" id="KAI0528611.1"/>
    </source>
</evidence>
<dbReference type="InterPro" id="IPR003609">
    <property type="entry name" value="Pan_app"/>
</dbReference>
<keyword evidence="6" id="KW-0418">Kinase</keyword>
<dbReference type="InterPro" id="IPR008271">
    <property type="entry name" value="Ser/Thr_kinase_AS"/>
</dbReference>
<evidence type="ECO:0000256" key="8">
    <source>
        <dbReference type="PROSITE-ProRule" id="PRU10141"/>
    </source>
</evidence>
<dbReference type="InterPro" id="IPR011009">
    <property type="entry name" value="Kinase-like_dom_sf"/>
</dbReference>
<evidence type="ECO:0000256" key="1">
    <source>
        <dbReference type="ARBA" id="ARBA00022527"/>
    </source>
</evidence>
<dbReference type="InterPro" id="IPR017441">
    <property type="entry name" value="Protein_kinase_ATP_BS"/>
</dbReference>
<comment type="caution">
    <text evidence="12">The sequence shown here is derived from an EMBL/GenBank/DDBJ whole genome shotgun (WGS) entry which is preliminary data.</text>
</comment>
<dbReference type="InterPro" id="IPR051343">
    <property type="entry name" value="G-type_lectin_kinases/EP1-like"/>
</dbReference>
<evidence type="ECO:0000256" key="9">
    <source>
        <dbReference type="SAM" id="Phobius"/>
    </source>
</evidence>
<evidence type="ECO:0000256" key="6">
    <source>
        <dbReference type="ARBA" id="ARBA00022777"/>
    </source>
</evidence>
<dbReference type="InterPro" id="IPR001245">
    <property type="entry name" value="Ser-Thr/Tyr_kinase_cat_dom"/>
</dbReference>
<accession>A0A8T3C9I6</accession>
<evidence type="ECO:0000313" key="13">
    <source>
        <dbReference type="Proteomes" id="UP000829196"/>
    </source>
</evidence>
<dbReference type="FunFam" id="1.10.510.10:FF:000537">
    <property type="entry name" value="Putative receptor-like protein kinase"/>
    <property type="match status" value="1"/>
</dbReference>
<gene>
    <name evidence="12" type="ORF">KFK09_001153</name>
</gene>
<feature type="transmembrane region" description="Helical" evidence="9">
    <location>
        <begin position="234"/>
        <end position="262"/>
    </location>
</feature>
<keyword evidence="13" id="KW-1185">Reference proteome</keyword>
<keyword evidence="9" id="KW-1133">Transmembrane helix</keyword>
<name>A0A8T3C9I6_DENNO</name>
<dbReference type="EMBL" id="JAGYWB010000002">
    <property type="protein sequence ID" value="KAI0528611.1"/>
    <property type="molecule type" value="Genomic_DNA"/>
</dbReference>
<dbReference type="OrthoDB" id="1668230at2759"/>
<organism evidence="12 13">
    <name type="scientific">Dendrobium nobile</name>
    <name type="common">Orchid</name>
    <dbReference type="NCBI Taxonomy" id="94219"/>
    <lineage>
        <taxon>Eukaryota</taxon>
        <taxon>Viridiplantae</taxon>
        <taxon>Streptophyta</taxon>
        <taxon>Embryophyta</taxon>
        <taxon>Tracheophyta</taxon>
        <taxon>Spermatophyta</taxon>
        <taxon>Magnoliopsida</taxon>
        <taxon>Liliopsida</taxon>
        <taxon>Asparagales</taxon>
        <taxon>Orchidaceae</taxon>
        <taxon>Epidendroideae</taxon>
        <taxon>Malaxideae</taxon>
        <taxon>Dendrobiinae</taxon>
        <taxon>Dendrobium</taxon>
    </lineage>
</organism>
<keyword evidence="2" id="KW-0808">Transferase</keyword>
<evidence type="ECO:0000259" key="10">
    <source>
        <dbReference type="PROSITE" id="PS50011"/>
    </source>
</evidence>